<keyword evidence="2" id="KW-1185">Reference proteome</keyword>
<reference evidence="1 2" key="1">
    <citation type="journal article" date="2022" name="Gigascience">
        <title>A chromosome-level genome assembly and annotation of the desert horned lizard, Phrynosoma platyrhinos, provides insight into chromosomal rearrangements among reptiles.</title>
        <authorList>
            <person name="Koochekian N."/>
            <person name="Ascanio A."/>
            <person name="Farleigh K."/>
            <person name="Card D.C."/>
            <person name="Schield D.R."/>
            <person name="Castoe T.A."/>
            <person name="Jezkova T."/>
        </authorList>
    </citation>
    <scope>NUCLEOTIDE SEQUENCE [LARGE SCALE GENOMIC DNA]</scope>
    <source>
        <strain evidence="1">NK-2021</strain>
    </source>
</reference>
<protein>
    <recommendedName>
        <fullName evidence="3">Hexosyltransferase</fullName>
    </recommendedName>
</protein>
<dbReference type="EMBL" id="JAIPUX010003289">
    <property type="protein sequence ID" value="KAH0622899.1"/>
    <property type="molecule type" value="Genomic_DNA"/>
</dbReference>
<dbReference type="Proteomes" id="UP000826234">
    <property type="component" value="Unassembled WGS sequence"/>
</dbReference>
<accession>A0ABQ7SZS3</accession>
<gene>
    <name evidence="1" type="ORF">JD844_025735</name>
</gene>
<organism evidence="1 2">
    <name type="scientific">Phrynosoma platyrhinos</name>
    <name type="common">Desert horned lizard</name>
    <dbReference type="NCBI Taxonomy" id="52577"/>
    <lineage>
        <taxon>Eukaryota</taxon>
        <taxon>Metazoa</taxon>
        <taxon>Chordata</taxon>
        <taxon>Craniata</taxon>
        <taxon>Vertebrata</taxon>
        <taxon>Euteleostomi</taxon>
        <taxon>Lepidosauria</taxon>
        <taxon>Squamata</taxon>
        <taxon>Bifurcata</taxon>
        <taxon>Unidentata</taxon>
        <taxon>Episquamata</taxon>
        <taxon>Toxicofera</taxon>
        <taxon>Iguania</taxon>
        <taxon>Phrynosomatidae</taxon>
        <taxon>Phrynosomatinae</taxon>
        <taxon>Phrynosoma</taxon>
    </lineage>
</organism>
<comment type="caution">
    <text evidence="1">The sequence shown here is derived from an EMBL/GenBank/DDBJ whole genome shotgun (WGS) entry which is preliminary data.</text>
</comment>
<evidence type="ECO:0000313" key="1">
    <source>
        <dbReference type="EMBL" id="KAH0622899.1"/>
    </source>
</evidence>
<proteinExistence type="predicted"/>
<evidence type="ECO:0008006" key="3">
    <source>
        <dbReference type="Google" id="ProtNLM"/>
    </source>
</evidence>
<evidence type="ECO:0000313" key="2">
    <source>
        <dbReference type="Proteomes" id="UP000826234"/>
    </source>
</evidence>
<name>A0ABQ7SZS3_PHRPL</name>
<sequence>MELLKKWLGHPEELYNLVRFKMGGYKTVMPKMEQAVHFISPAYSYNDVLLFLLYNLTGIWKPESQKKCTLHMLDDQWNKPLPLA</sequence>